<evidence type="ECO:0000259" key="2">
    <source>
        <dbReference type="Pfam" id="PF22068"/>
    </source>
</evidence>
<dbReference type="RefSeq" id="XP_009173519.1">
    <property type="nucleotide sequence ID" value="XM_009175255.1"/>
</dbReference>
<proteinExistence type="predicted"/>
<gene>
    <name evidence="3" type="ORF">T265_14790</name>
</gene>
<dbReference type="InterPro" id="IPR054093">
    <property type="entry name" value="Androglobin_II"/>
</dbReference>
<reference evidence="3 4" key="1">
    <citation type="submission" date="2013-11" db="EMBL/GenBank/DDBJ databases">
        <title>Opisthorchis viverrini - life in the bile duct.</title>
        <authorList>
            <person name="Young N.D."/>
            <person name="Nagarajan N."/>
            <person name="Lin S.J."/>
            <person name="Korhonen P.K."/>
            <person name="Jex A.R."/>
            <person name="Hall R.S."/>
            <person name="Safavi-Hemami H."/>
            <person name="Kaewkong W."/>
            <person name="Bertrand D."/>
            <person name="Gao S."/>
            <person name="Seet Q."/>
            <person name="Wongkham S."/>
            <person name="Teh B.T."/>
            <person name="Wongkham C."/>
            <person name="Intapan P.M."/>
            <person name="Maleewong W."/>
            <person name="Yang X."/>
            <person name="Hu M."/>
            <person name="Wang Z."/>
            <person name="Hofmann A."/>
            <person name="Sternberg P.W."/>
            <person name="Tan P."/>
            <person name="Wang J."/>
            <person name="Gasser R.B."/>
        </authorList>
    </citation>
    <scope>NUCLEOTIDE SEQUENCE [LARGE SCALE GENOMIC DNA]</scope>
</reference>
<dbReference type="GeneID" id="20328956"/>
<dbReference type="EMBL" id="KL596882">
    <property type="protein sequence ID" value="KER22747.1"/>
    <property type="molecule type" value="Genomic_DNA"/>
</dbReference>
<accession>A0A074ZB22</accession>
<evidence type="ECO:0000313" key="3">
    <source>
        <dbReference type="EMBL" id="KER22747.1"/>
    </source>
</evidence>
<evidence type="ECO:0000313" key="4">
    <source>
        <dbReference type="Proteomes" id="UP000054324"/>
    </source>
</evidence>
<dbReference type="Pfam" id="PF22068">
    <property type="entry name" value="Androglobin_II"/>
    <property type="match status" value="1"/>
</dbReference>
<dbReference type="Proteomes" id="UP000054324">
    <property type="component" value="Unassembled WGS sequence"/>
</dbReference>
<keyword evidence="4" id="KW-1185">Reference proteome</keyword>
<dbReference type="STRING" id="6198.A0A074ZB22"/>
<name>A0A074ZB22_OPIVI</name>
<protein>
    <recommendedName>
        <fullName evidence="2">Androglobin domain-containing protein</fullName>
    </recommendedName>
</protein>
<organism evidence="3 4">
    <name type="scientific">Opisthorchis viverrini</name>
    <name type="common">Southeast Asian liver fluke</name>
    <dbReference type="NCBI Taxonomy" id="6198"/>
    <lineage>
        <taxon>Eukaryota</taxon>
        <taxon>Metazoa</taxon>
        <taxon>Spiralia</taxon>
        <taxon>Lophotrochozoa</taxon>
        <taxon>Platyhelminthes</taxon>
        <taxon>Trematoda</taxon>
        <taxon>Digenea</taxon>
        <taxon>Opisthorchiida</taxon>
        <taxon>Opisthorchiata</taxon>
        <taxon>Opisthorchiidae</taxon>
        <taxon>Opisthorchis</taxon>
    </lineage>
</organism>
<dbReference type="CTD" id="20328956"/>
<dbReference type="OrthoDB" id="6261735at2759"/>
<feature type="region of interest" description="Disordered" evidence="1">
    <location>
        <begin position="107"/>
        <end position="140"/>
    </location>
</feature>
<sequence>MKLRRSGAAHSVAQKHEQEIQLGSSVFVAVGPIWVPVEHNVDGNSEPKEGRNRPWTAEGLSATVKFRSPLSLEMTYKKRLAATPFWCLATVSPEGSTRAEMLPDLRRVSRTGTLSAKSQQNKEPLNEEVQPTEQELGPESNIEAPNSALQLKEFWLNMDQICDLFDIHPSEAIIGLSTICQWPPPLLKNWTQNQNASTDLDHSFATVNPPQARLIVEKVCCSRLSGNPVKCLDINAHRAISLNLPPGRHCFSLIVCSPLGYRVTVLGSPVVTFSPASHVTPVLLEKTSESLGPAVSSLEKSPRLSKLNKPRQRQASPALITETLLQAYQMELCDEDQMNLAWRVLQWDWTTDNPFYVTYKTP</sequence>
<dbReference type="KEGG" id="ovi:T265_14790"/>
<dbReference type="AlphaFoldDB" id="A0A074ZB22"/>
<feature type="non-terminal residue" evidence="3">
    <location>
        <position position="362"/>
    </location>
</feature>
<feature type="domain" description="Androglobin" evidence="2">
    <location>
        <begin position="166"/>
        <end position="273"/>
    </location>
</feature>
<feature type="region of interest" description="Disordered" evidence="1">
    <location>
        <begin position="294"/>
        <end position="313"/>
    </location>
</feature>
<evidence type="ECO:0000256" key="1">
    <source>
        <dbReference type="SAM" id="MobiDB-lite"/>
    </source>
</evidence>
<feature type="compositionally biased region" description="Polar residues" evidence="1">
    <location>
        <begin position="110"/>
        <end position="133"/>
    </location>
</feature>